<organism evidence="2">
    <name type="scientific">Medicago truncatula</name>
    <name type="common">Barrel medic</name>
    <name type="synonym">Medicago tribuloides</name>
    <dbReference type="NCBI Taxonomy" id="3880"/>
    <lineage>
        <taxon>Eukaryota</taxon>
        <taxon>Viridiplantae</taxon>
        <taxon>Streptophyta</taxon>
        <taxon>Embryophyta</taxon>
        <taxon>Tracheophyta</taxon>
        <taxon>Spermatophyta</taxon>
        <taxon>Magnoliopsida</taxon>
        <taxon>eudicotyledons</taxon>
        <taxon>Gunneridae</taxon>
        <taxon>Pentapetalae</taxon>
        <taxon>rosids</taxon>
        <taxon>fabids</taxon>
        <taxon>Fabales</taxon>
        <taxon>Fabaceae</taxon>
        <taxon>Papilionoideae</taxon>
        <taxon>50 kb inversion clade</taxon>
        <taxon>NPAAA clade</taxon>
        <taxon>Hologalegina</taxon>
        <taxon>IRL clade</taxon>
        <taxon>Trifolieae</taxon>
        <taxon>Medicago</taxon>
    </lineage>
</organism>
<protein>
    <submittedName>
        <fullName evidence="2">Uncharacterized protein</fullName>
    </submittedName>
</protein>
<name>A0A396IUD8_MEDTR</name>
<evidence type="ECO:0000256" key="1">
    <source>
        <dbReference type="SAM" id="MobiDB-lite"/>
    </source>
</evidence>
<gene>
    <name evidence="2" type="ORF">MtrunA17_Chr3g0104371</name>
</gene>
<proteinExistence type="predicted"/>
<sequence>MSSKSLRMPKFIPQSRLEKNMSSINLSILYHMSQLILKTSIGGNSEQSQSRHVSKPRPVNTTSLSINVSSSMSFLLSKTTNFPKEVKSSLLCLGTPYQSGDFQAIMGSSELNNNSYRNQVNHLYLYPPCLK</sequence>
<dbReference type="Gramene" id="rna15798">
    <property type="protein sequence ID" value="RHN67595.1"/>
    <property type="gene ID" value="gene15798"/>
</dbReference>
<comment type="caution">
    <text evidence="2">The sequence shown here is derived from an EMBL/GenBank/DDBJ whole genome shotgun (WGS) entry which is preliminary data.</text>
</comment>
<evidence type="ECO:0000313" key="2">
    <source>
        <dbReference type="EMBL" id="RHN67595.1"/>
    </source>
</evidence>
<feature type="compositionally biased region" description="Polar residues" evidence="1">
    <location>
        <begin position="41"/>
        <end position="51"/>
    </location>
</feature>
<dbReference type="Proteomes" id="UP000265566">
    <property type="component" value="Chromosome 3"/>
</dbReference>
<dbReference type="EMBL" id="PSQE01000003">
    <property type="protein sequence ID" value="RHN67595.1"/>
    <property type="molecule type" value="Genomic_DNA"/>
</dbReference>
<reference evidence="2" key="1">
    <citation type="journal article" date="2018" name="Nat. Plants">
        <title>Whole-genome landscape of Medicago truncatula symbiotic genes.</title>
        <authorList>
            <person name="Pecrix Y."/>
            <person name="Gamas P."/>
            <person name="Carrere S."/>
        </authorList>
    </citation>
    <scope>NUCLEOTIDE SEQUENCE</scope>
    <source>
        <tissue evidence="2">Leaves</tissue>
    </source>
</reference>
<dbReference type="AlphaFoldDB" id="A0A396IUD8"/>
<feature type="region of interest" description="Disordered" evidence="1">
    <location>
        <begin position="41"/>
        <end position="61"/>
    </location>
</feature>
<accession>A0A396IUD8</accession>